<evidence type="ECO:0000259" key="5">
    <source>
        <dbReference type="PROSITE" id="PS50977"/>
    </source>
</evidence>
<evidence type="ECO:0000313" key="7">
    <source>
        <dbReference type="Proteomes" id="UP000542813"/>
    </source>
</evidence>
<protein>
    <submittedName>
        <fullName evidence="6">AcrR family transcriptional regulator</fullName>
    </submittedName>
</protein>
<dbReference type="EMBL" id="JACHMM010000001">
    <property type="protein sequence ID" value="MBB5787284.1"/>
    <property type="molecule type" value="Genomic_DNA"/>
</dbReference>
<organism evidence="6 7">
    <name type="scientific">Jiangella mangrovi</name>
    <dbReference type="NCBI Taxonomy" id="1524084"/>
    <lineage>
        <taxon>Bacteria</taxon>
        <taxon>Bacillati</taxon>
        <taxon>Actinomycetota</taxon>
        <taxon>Actinomycetes</taxon>
        <taxon>Jiangellales</taxon>
        <taxon>Jiangellaceae</taxon>
        <taxon>Jiangella</taxon>
    </lineage>
</organism>
<dbReference type="Pfam" id="PF13305">
    <property type="entry name" value="TetR_C_33"/>
    <property type="match status" value="1"/>
</dbReference>
<dbReference type="PANTHER" id="PTHR30055">
    <property type="entry name" value="HTH-TYPE TRANSCRIPTIONAL REGULATOR RUTR"/>
    <property type="match status" value="1"/>
</dbReference>
<proteinExistence type="predicted"/>
<keyword evidence="2 4" id="KW-0238">DNA-binding</keyword>
<comment type="caution">
    <text evidence="6">The sequence shown here is derived from an EMBL/GenBank/DDBJ whole genome shotgun (WGS) entry which is preliminary data.</text>
</comment>
<keyword evidence="7" id="KW-1185">Reference proteome</keyword>
<dbReference type="RefSeq" id="WP_184821239.1">
    <property type="nucleotide sequence ID" value="NZ_JACHMM010000001.1"/>
</dbReference>
<dbReference type="InterPro" id="IPR001647">
    <property type="entry name" value="HTH_TetR"/>
</dbReference>
<dbReference type="Pfam" id="PF00440">
    <property type="entry name" value="TetR_N"/>
    <property type="match status" value="1"/>
</dbReference>
<dbReference type="PANTHER" id="PTHR30055:SF243">
    <property type="entry name" value="HTH-TYPE TRANSCRIPTIONAL REGULATOR RV1816"/>
    <property type="match status" value="1"/>
</dbReference>
<sequence length="238" mass="25612">MNAGRTARARARAELTREITQIGRRQLGTEGATGLNLRAIARELGMVSSAVYRYFPSRDDLLTALIIDAYNAVGDAVEQADAACARDRYAERWSAVGHAVRDWALAHPHEYALLYGSPVPGYQAPSDTVAPAVRDTAVYGRILSEAYAAGVLDLPGGFPVPPPSFSGDADVVRELMPGLPDDLVARAIAAWTGLFGFVSFEVFGQFANVIEDRRSLFDHQIRTLGRLIGLPGVDLNAG</sequence>
<dbReference type="GO" id="GO:0003700">
    <property type="term" value="F:DNA-binding transcription factor activity"/>
    <property type="evidence" value="ECO:0007669"/>
    <property type="project" value="TreeGrafter"/>
</dbReference>
<feature type="DNA-binding region" description="H-T-H motif" evidence="4">
    <location>
        <begin position="36"/>
        <end position="55"/>
    </location>
</feature>
<dbReference type="InterPro" id="IPR009057">
    <property type="entry name" value="Homeodomain-like_sf"/>
</dbReference>
<evidence type="ECO:0000256" key="3">
    <source>
        <dbReference type="ARBA" id="ARBA00023163"/>
    </source>
</evidence>
<evidence type="ECO:0000256" key="4">
    <source>
        <dbReference type="PROSITE-ProRule" id="PRU00335"/>
    </source>
</evidence>
<dbReference type="GO" id="GO:0000976">
    <property type="term" value="F:transcription cis-regulatory region binding"/>
    <property type="evidence" value="ECO:0007669"/>
    <property type="project" value="TreeGrafter"/>
</dbReference>
<accession>A0A7W9GP73</accession>
<feature type="domain" description="HTH tetR-type" evidence="5">
    <location>
        <begin position="13"/>
        <end position="73"/>
    </location>
</feature>
<keyword evidence="1" id="KW-0805">Transcription regulation</keyword>
<gene>
    <name evidence="6" type="ORF">HD601_001859</name>
</gene>
<dbReference type="InterPro" id="IPR025996">
    <property type="entry name" value="MT1864/Rv1816-like_C"/>
</dbReference>
<name>A0A7W9GP73_9ACTN</name>
<dbReference type="Proteomes" id="UP000542813">
    <property type="component" value="Unassembled WGS sequence"/>
</dbReference>
<evidence type="ECO:0000256" key="2">
    <source>
        <dbReference type="ARBA" id="ARBA00023125"/>
    </source>
</evidence>
<dbReference type="InterPro" id="IPR050109">
    <property type="entry name" value="HTH-type_TetR-like_transc_reg"/>
</dbReference>
<dbReference type="InterPro" id="IPR036271">
    <property type="entry name" value="Tet_transcr_reg_TetR-rel_C_sf"/>
</dbReference>
<dbReference type="SUPFAM" id="SSF48498">
    <property type="entry name" value="Tetracyclin repressor-like, C-terminal domain"/>
    <property type="match status" value="1"/>
</dbReference>
<dbReference type="AlphaFoldDB" id="A0A7W9GP73"/>
<dbReference type="PROSITE" id="PS50977">
    <property type="entry name" value="HTH_TETR_2"/>
    <property type="match status" value="1"/>
</dbReference>
<evidence type="ECO:0000256" key="1">
    <source>
        <dbReference type="ARBA" id="ARBA00023015"/>
    </source>
</evidence>
<keyword evidence="3" id="KW-0804">Transcription</keyword>
<dbReference type="Gene3D" id="1.10.357.10">
    <property type="entry name" value="Tetracycline Repressor, domain 2"/>
    <property type="match status" value="1"/>
</dbReference>
<reference evidence="6 7" key="1">
    <citation type="submission" date="2020-08" db="EMBL/GenBank/DDBJ databases">
        <title>Sequencing the genomes of 1000 actinobacteria strains.</title>
        <authorList>
            <person name="Klenk H.-P."/>
        </authorList>
    </citation>
    <scope>NUCLEOTIDE SEQUENCE [LARGE SCALE GENOMIC DNA]</scope>
    <source>
        <strain evidence="6 7">DSM 102122</strain>
    </source>
</reference>
<evidence type="ECO:0000313" key="6">
    <source>
        <dbReference type="EMBL" id="MBB5787284.1"/>
    </source>
</evidence>
<dbReference type="SUPFAM" id="SSF46689">
    <property type="entry name" value="Homeodomain-like"/>
    <property type="match status" value="1"/>
</dbReference>